<evidence type="ECO:0000313" key="2">
    <source>
        <dbReference type="Proteomes" id="UP000826195"/>
    </source>
</evidence>
<sequence length="97" mass="10958">MYTQGPWSPYGQQPEVCVHLDACRCLACALVEPYVPRCGLGQILRAKRVPKELSTLSSYIPFEHLFKVEVKAQLGIRDLVSINPCRPPHVDTYQIAF</sequence>
<proteinExistence type="predicted"/>
<evidence type="ECO:0000313" key="1">
    <source>
        <dbReference type="EMBL" id="KAH0568831.1"/>
    </source>
</evidence>
<gene>
    <name evidence="1" type="ORF">KQX54_021527</name>
</gene>
<name>A0AAV7J7E8_COTGL</name>
<reference evidence="1 2" key="1">
    <citation type="journal article" date="2021" name="J. Hered.">
        <title>A chromosome-level genome assembly of the parasitoid wasp, Cotesia glomerata (Hymenoptera: Braconidae).</title>
        <authorList>
            <person name="Pinto B.J."/>
            <person name="Weis J.J."/>
            <person name="Gamble T."/>
            <person name="Ode P.J."/>
            <person name="Paul R."/>
            <person name="Zaspel J.M."/>
        </authorList>
    </citation>
    <scope>NUCLEOTIDE SEQUENCE [LARGE SCALE GENOMIC DNA]</scope>
    <source>
        <strain evidence="1">CgM1</strain>
    </source>
</reference>
<accession>A0AAV7J7E8</accession>
<dbReference type="Proteomes" id="UP000826195">
    <property type="component" value="Unassembled WGS sequence"/>
</dbReference>
<comment type="caution">
    <text evidence="1">The sequence shown here is derived from an EMBL/GenBank/DDBJ whole genome shotgun (WGS) entry which is preliminary data.</text>
</comment>
<dbReference type="AlphaFoldDB" id="A0AAV7J7E8"/>
<keyword evidence="2" id="KW-1185">Reference proteome</keyword>
<protein>
    <submittedName>
        <fullName evidence="1">Uncharacterized protein</fullName>
    </submittedName>
</protein>
<dbReference type="EMBL" id="JAHXZJ010000001">
    <property type="protein sequence ID" value="KAH0568831.1"/>
    <property type="molecule type" value="Genomic_DNA"/>
</dbReference>
<organism evidence="1 2">
    <name type="scientific">Cotesia glomerata</name>
    <name type="common">Lepidopteran parasitic wasp</name>
    <name type="synonym">Apanteles glomeratus</name>
    <dbReference type="NCBI Taxonomy" id="32391"/>
    <lineage>
        <taxon>Eukaryota</taxon>
        <taxon>Metazoa</taxon>
        <taxon>Ecdysozoa</taxon>
        <taxon>Arthropoda</taxon>
        <taxon>Hexapoda</taxon>
        <taxon>Insecta</taxon>
        <taxon>Pterygota</taxon>
        <taxon>Neoptera</taxon>
        <taxon>Endopterygota</taxon>
        <taxon>Hymenoptera</taxon>
        <taxon>Apocrita</taxon>
        <taxon>Ichneumonoidea</taxon>
        <taxon>Braconidae</taxon>
        <taxon>Microgastrinae</taxon>
        <taxon>Cotesia</taxon>
    </lineage>
</organism>